<dbReference type="Proteomes" id="UP001290861">
    <property type="component" value="Unassembled WGS sequence"/>
</dbReference>
<sequence length="510" mass="58722">MKYMLMSFIGVMFAGISASGVEEAYTPDWESLKRHQAAPEWFQDAKLGVYFHWGLYSIPASGGEWYPRWMYTPGINGRGQWVYDFHQKKYGPDFQYHDFIPMWKAEAFDAAEWVELFEEMGAKYVGALAEHHDGFSLWDSTVNPWNAADMGPRVDIVGELQAAAKKRDLKFMATFHHGFHMMYYPKPEGSYPRPKSNYNMEENPEFTYPKGGDFDKLYGNMSMDDASAYWLAKLKEVVDQYCPDYMWFDFGQKFISEEQRQEFLAYYFNKAEQAGQKVMVNTKGTFFPDELAIINVERATLPDITDFTWVSDFKLGPNWSFNASKRTAVDPNQLLRILAELVSKNGTMILNVSPMAYGTLPEEQVESMKKIGAWLKRYGESIYETRPFVVYGEGVTEIKRDMDFEWNTRNMIRTGLWDLNAGDIRYTRKGNTVYAIQLGWPGAGEPLMMKAFANEARQLMVKTVSVLGSDEQIQWKRTVEGLLVHTPKQQPAEADAALVYKLELDGVIHE</sequence>
<protein>
    <recommendedName>
        <fullName evidence="3">alpha-L-fucosidase</fullName>
        <ecNumber evidence="3">3.2.1.51</ecNumber>
    </recommendedName>
</protein>
<dbReference type="Gene3D" id="3.20.20.80">
    <property type="entry name" value="Glycosidases"/>
    <property type="match status" value="1"/>
</dbReference>
<dbReference type="Gene3D" id="2.60.40.1180">
    <property type="entry name" value="Golgi alpha-mannosidase II"/>
    <property type="match status" value="1"/>
</dbReference>
<evidence type="ECO:0000256" key="4">
    <source>
        <dbReference type="ARBA" id="ARBA00022729"/>
    </source>
</evidence>
<evidence type="ECO:0000259" key="8">
    <source>
        <dbReference type="Pfam" id="PF16757"/>
    </source>
</evidence>
<dbReference type="PRINTS" id="PR00741">
    <property type="entry name" value="GLHYDRLASE29"/>
</dbReference>
<dbReference type="InterPro" id="IPR031919">
    <property type="entry name" value="Fucosidase_C"/>
</dbReference>
<accession>A0ABU5MWK4</accession>
<keyword evidence="5" id="KW-0378">Hydrolase</keyword>
<evidence type="ECO:0000256" key="5">
    <source>
        <dbReference type="ARBA" id="ARBA00022801"/>
    </source>
</evidence>
<dbReference type="InterPro" id="IPR013780">
    <property type="entry name" value="Glyco_hydro_b"/>
</dbReference>
<name>A0ABU5MWK4_9BACT</name>
<dbReference type="EMBL" id="JARVCO010000008">
    <property type="protein sequence ID" value="MDZ8118456.1"/>
    <property type="molecule type" value="Genomic_DNA"/>
</dbReference>
<keyword evidence="6" id="KW-0326">Glycosidase</keyword>
<dbReference type="InterPro" id="IPR017853">
    <property type="entry name" value="GH"/>
</dbReference>
<dbReference type="SMART" id="SM00812">
    <property type="entry name" value="Alpha_L_fucos"/>
    <property type="match status" value="1"/>
</dbReference>
<evidence type="ECO:0000256" key="2">
    <source>
        <dbReference type="ARBA" id="ARBA00007951"/>
    </source>
</evidence>
<feature type="domain" description="Glycoside hydrolase family 29 N-terminal" evidence="7">
    <location>
        <begin position="22"/>
        <end position="380"/>
    </location>
</feature>
<dbReference type="EC" id="3.2.1.51" evidence="3"/>
<feature type="domain" description="Alpha-L-fucosidase C-terminal" evidence="8">
    <location>
        <begin position="420"/>
        <end position="503"/>
    </location>
</feature>
<keyword evidence="10" id="KW-1185">Reference proteome</keyword>
<dbReference type="PANTHER" id="PTHR10030:SF37">
    <property type="entry name" value="ALPHA-L-FUCOSIDASE-RELATED"/>
    <property type="match status" value="1"/>
</dbReference>
<comment type="caution">
    <text evidence="9">The sequence shown here is derived from an EMBL/GenBank/DDBJ whole genome shotgun (WGS) entry which is preliminary data.</text>
</comment>
<dbReference type="InterPro" id="IPR000933">
    <property type="entry name" value="Glyco_hydro_29"/>
</dbReference>
<evidence type="ECO:0000313" key="10">
    <source>
        <dbReference type="Proteomes" id="UP001290861"/>
    </source>
</evidence>
<evidence type="ECO:0000259" key="7">
    <source>
        <dbReference type="Pfam" id="PF01120"/>
    </source>
</evidence>
<evidence type="ECO:0000313" key="9">
    <source>
        <dbReference type="EMBL" id="MDZ8118456.1"/>
    </source>
</evidence>
<comment type="function">
    <text evidence="1">Alpha-L-fucosidase is responsible for hydrolyzing the alpha-1,6-linked fucose joined to the reducing-end N-acetylglucosamine of the carbohydrate moieties of glycoproteins.</text>
</comment>
<organism evidence="9 10">
    <name type="scientific">Pontiella agarivorans</name>
    <dbReference type="NCBI Taxonomy" id="3038953"/>
    <lineage>
        <taxon>Bacteria</taxon>
        <taxon>Pseudomonadati</taxon>
        <taxon>Kiritimatiellota</taxon>
        <taxon>Kiritimatiellia</taxon>
        <taxon>Kiritimatiellales</taxon>
        <taxon>Pontiellaceae</taxon>
        <taxon>Pontiella</taxon>
    </lineage>
</organism>
<gene>
    <name evidence="9" type="ORF">P9H32_07405</name>
</gene>
<evidence type="ECO:0000256" key="1">
    <source>
        <dbReference type="ARBA" id="ARBA00004071"/>
    </source>
</evidence>
<reference evidence="9 10" key="1">
    <citation type="journal article" date="2024" name="Appl. Environ. Microbiol.">
        <title>Pontiella agarivorans sp. nov., a novel marine anaerobic bacterium capable of degrading macroalgal polysaccharides and fixing nitrogen.</title>
        <authorList>
            <person name="Liu N."/>
            <person name="Kivenson V."/>
            <person name="Peng X."/>
            <person name="Cui Z."/>
            <person name="Lankiewicz T.S."/>
            <person name="Gosselin K.M."/>
            <person name="English C.J."/>
            <person name="Blair E.M."/>
            <person name="O'Malley M.A."/>
            <person name="Valentine D.L."/>
        </authorList>
    </citation>
    <scope>NUCLEOTIDE SEQUENCE [LARGE SCALE GENOMIC DNA]</scope>
    <source>
        <strain evidence="9 10">NLcol2</strain>
    </source>
</reference>
<evidence type="ECO:0000256" key="6">
    <source>
        <dbReference type="ARBA" id="ARBA00023295"/>
    </source>
</evidence>
<dbReference type="Pfam" id="PF01120">
    <property type="entry name" value="Alpha_L_fucos"/>
    <property type="match status" value="1"/>
</dbReference>
<dbReference type="InterPro" id="IPR057739">
    <property type="entry name" value="Glyco_hydro_29_N"/>
</dbReference>
<dbReference type="InterPro" id="IPR016286">
    <property type="entry name" value="FUC_metazoa-typ"/>
</dbReference>
<comment type="similarity">
    <text evidence="2">Belongs to the glycosyl hydrolase 29 family.</text>
</comment>
<dbReference type="SUPFAM" id="SSF51445">
    <property type="entry name" value="(Trans)glycosidases"/>
    <property type="match status" value="1"/>
</dbReference>
<dbReference type="PANTHER" id="PTHR10030">
    <property type="entry name" value="ALPHA-L-FUCOSIDASE"/>
    <property type="match status" value="1"/>
</dbReference>
<evidence type="ECO:0000256" key="3">
    <source>
        <dbReference type="ARBA" id="ARBA00012662"/>
    </source>
</evidence>
<dbReference type="RefSeq" id="WP_322608256.1">
    <property type="nucleotide sequence ID" value="NZ_JARVCO010000008.1"/>
</dbReference>
<keyword evidence="4" id="KW-0732">Signal</keyword>
<dbReference type="Pfam" id="PF16757">
    <property type="entry name" value="Fucosidase_C"/>
    <property type="match status" value="1"/>
</dbReference>
<proteinExistence type="inferred from homology"/>